<name>A0A857GSG3_9GAMM</name>
<dbReference type="SUPFAM" id="SSF47384">
    <property type="entry name" value="Homodimeric domain of signal transducing histidine kinase"/>
    <property type="match status" value="1"/>
</dbReference>
<evidence type="ECO:0000256" key="1">
    <source>
        <dbReference type="ARBA" id="ARBA00000085"/>
    </source>
</evidence>
<comment type="catalytic activity">
    <reaction evidence="1">
        <text>ATP + protein L-histidine = ADP + protein N-phospho-L-histidine.</text>
        <dbReference type="EC" id="2.7.13.3"/>
    </reaction>
</comment>
<evidence type="ECO:0000256" key="4">
    <source>
        <dbReference type="ARBA" id="ARBA00022679"/>
    </source>
</evidence>
<dbReference type="Gene3D" id="3.30.565.10">
    <property type="entry name" value="Histidine kinase-like ATPase, C-terminal domain"/>
    <property type="match status" value="1"/>
</dbReference>
<dbReference type="PROSITE" id="PS50109">
    <property type="entry name" value="HIS_KIN"/>
    <property type="match status" value="1"/>
</dbReference>
<dbReference type="InterPro" id="IPR004358">
    <property type="entry name" value="Sig_transdc_His_kin-like_C"/>
</dbReference>
<organism evidence="8 9">
    <name type="scientific">Vreelandella aquamarina</name>
    <dbReference type="NCBI Taxonomy" id="77097"/>
    <lineage>
        <taxon>Bacteria</taxon>
        <taxon>Pseudomonadati</taxon>
        <taxon>Pseudomonadota</taxon>
        <taxon>Gammaproteobacteria</taxon>
        <taxon>Oceanospirillales</taxon>
        <taxon>Halomonadaceae</taxon>
        <taxon>Vreelandella</taxon>
    </lineage>
</organism>
<dbReference type="InterPro" id="IPR029016">
    <property type="entry name" value="GAF-like_dom_sf"/>
</dbReference>
<dbReference type="SMART" id="SM00387">
    <property type="entry name" value="HATPase_c"/>
    <property type="match status" value="1"/>
</dbReference>
<dbReference type="SMART" id="SM00065">
    <property type="entry name" value="GAF"/>
    <property type="match status" value="2"/>
</dbReference>
<dbReference type="Pfam" id="PF02518">
    <property type="entry name" value="HATPase_c"/>
    <property type="match status" value="1"/>
</dbReference>
<dbReference type="SMART" id="SM00388">
    <property type="entry name" value="HisKA"/>
    <property type="match status" value="1"/>
</dbReference>
<proteinExistence type="predicted"/>
<dbReference type="EC" id="2.7.13.3" evidence="2"/>
<dbReference type="PANTHER" id="PTHR43711">
    <property type="entry name" value="TWO-COMPONENT HISTIDINE KINASE"/>
    <property type="match status" value="1"/>
</dbReference>
<dbReference type="InterPro" id="IPR005467">
    <property type="entry name" value="His_kinase_dom"/>
</dbReference>
<keyword evidence="6" id="KW-0902">Two-component regulatory system</keyword>
<dbReference type="Pfam" id="PF00512">
    <property type="entry name" value="HisKA"/>
    <property type="match status" value="1"/>
</dbReference>
<dbReference type="SUPFAM" id="SSF55874">
    <property type="entry name" value="ATPase domain of HSP90 chaperone/DNA topoisomerase II/histidine kinase"/>
    <property type="match status" value="1"/>
</dbReference>
<dbReference type="CDD" id="cd16922">
    <property type="entry name" value="HATPase_EvgS-ArcB-TorS-like"/>
    <property type="match status" value="1"/>
</dbReference>
<dbReference type="AlphaFoldDB" id="A0A857GSG3"/>
<sequence length="560" mass="62075">MDTPPEERFDRITRLATSIFDVDIALVSLVDEERQWFKSRQGISLTQTCRKESFCAHAIQGESIFEIEDASQDSRFADNVLVTARRGIRFYAGVPLTTANGFRVGTLCIIHPEPRRLSPSQRQVLTDLAACVEDEINRIGLENELTRVNDVKRQLADDESRQRSLVDALAALNDISTSNHLGIDRQFQEALALGCRYLNLQIGIISRIHRGVFEVVAVTAPKDVTLAAGQCLPLANTYCDMTLKTSGLLAVHDTTESDLRHHPCYDTFGLKAYMGSSIQLGDQLFGTVSFSSADPRQHRFAETDTLFIKLLSRWIGSALDRQRVDALKSEFVSTVSHELRTPLTAMAGGLKLVLGGATGELPESTHKMLSMALKNGERLSLLINDLLDIEKLLAGQLNVICQPRELGELLKAALLENQPYADQHGVALRLETLSKDRFINVDVLRFQQVMANLLSNAAKFSRLNSDVVIYCDEFDKEIRINVKDSGCGIPEAFRGRIFQKFSQADASDRRVKGGTGLGLSISKAMTEQMGGTIGFQSTEGEGSTFYITFPYAEVPTRVRH</sequence>
<keyword evidence="5" id="KW-0418">Kinase</keyword>
<accession>A0A857GSG3</accession>
<dbReference type="OrthoDB" id="8573350at2"/>
<dbReference type="PANTHER" id="PTHR43711:SF1">
    <property type="entry name" value="HISTIDINE KINASE 1"/>
    <property type="match status" value="1"/>
</dbReference>
<feature type="domain" description="Histidine kinase" evidence="7">
    <location>
        <begin position="334"/>
        <end position="553"/>
    </location>
</feature>
<evidence type="ECO:0000259" key="7">
    <source>
        <dbReference type="PROSITE" id="PS50109"/>
    </source>
</evidence>
<dbReference type="PRINTS" id="PR00344">
    <property type="entry name" value="BCTRLSENSOR"/>
</dbReference>
<dbReference type="InterPro" id="IPR003661">
    <property type="entry name" value="HisK_dim/P_dom"/>
</dbReference>
<dbReference type="Gene3D" id="1.10.287.130">
    <property type="match status" value="1"/>
</dbReference>
<dbReference type="GO" id="GO:0000155">
    <property type="term" value="F:phosphorelay sensor kinase activity"/>
    <property type="evidence" value="ECO:0007669"/>
    <property type="project" value="InterPro"/>
</dbReference>
<evidence type="ECO:0000256" key="2">
    <source>
        <dbReference type="ARBA" id="ARBA00012438"/>
    </source>
</evidence>
<dbReference type="InterPro" id="IPR036097">
    <property type="entry name" value="HisK_dim/P_sf"/>
</dbReference>
<dbReference type="InterPro" id="IPR036890">
    <property type="entry name" value="HATPase_C_sf"/>
</dbReference>
<dbReference type="CDD" id="cd00082">
    <property type="entry name" value="HisKA"/>
    <property type="match status" value="1"/>
</dbReference>
<dbReference type="FunFam" id="3.30.565.10:FF:000006">
    <property type="entry name" value="Sensor histidine kinase WalK"/>
    <property type="match status" value="1"/>
</dbReference>
<dbReference type="Pfam" id="PF01590">
    <property type="entry name" value="GAF"/>
    <property type="match status" value="2"/>
</dbReference>
<dbReference type="GO" id="GO:0005886">
    <property type="term" value="C:plasma membrane"/>
    <property type="evidence" value="ECO:0007669"/>
    <property type="project" value="UniProtKB-ARBA"/>
</dbReference>
<evidence type="ECO:0000256" key="3">
    <source>
        <dbReference type="ARBA" id="ARBA00022553"/>
    </source>
</evidence>
<dbReference type="Proteomes" id="UP000463949">
    <property type="component" value="Chromosome"/>
</dbReference>
<keyword evidence="3" id="KW-0597">Phosphoprotein</keyword>
<evidence type="ECO:0000313" key="9">
    <source>
        <dbReference type="Proteomes" id="UP000463949"/>
    </source>
</evidence>
<evidence type="ECO:0000256" key="6">
    <source>
        <dbReference type="ARBA" id="ARBA00023012"/>
    </source>
</evidence>
<dbReference type="Gene3D" id="3.30.450.40">
    <property type="match status" value="2"/>
</dbReference>
<dbReference type="EMBL" id="CP024621">
    <property type="protein sequence ID" value="QHD51534.1"/>
    <property type="molecule type" value="Genomic_DNA"/>
</dbReference>
<dbReference type="InterPro" id="IPR003594">
    <property type="entry name" value="HATPase_dom"/>
</dbReference>
<evidence type="ECO:0000313" key="8">
    <source>
        <dbReference type="EMBL" id="QHD51534.1"/>
    </source>
</evidence>
<protein>
    <recommendedName>
        <fullName evidence="2">histidine kinase</fullName>
        <ecNumber evidence="2">2.7.13.3</ecNumber>
    </recommendedName>
</protein>
<reference evidence="8 9" key="1">
    <citation type="submission" date="2017-10" db="EMBL/GenBank/DDBJ databases">
        <title>Coral associated bacteria.</title>
        <authorList>
            <person name="Wang X."/>
        </authorList>
    </citation>
    <scope>NUCLEOTIDE SEQUENCE [LARGE SCALE GENOMIC DNA]</scope>
    <source>
        <strain evidence="8 9">SCSIO 43005</strain>
    </source>
</reference>
<dbReference type="KEGG" id="hmd:CTT34_07580"/>
<keyword evidence="4" id="KW-0808">Transferase</keyword>
<gene>
    <name evidence="8" type="ORF">CTT34_07580</name>
</gene>
<dbReference type="SUPFAM" id="SSF55781">
    <property type="entry name" value="GAF domain-like"/>
    <property type="match status" value="2"/>
</dbReference>
<dbReference type="InterPro" id="IPR050736">
    <property type="entry name" value="Sensor_HK_Regulatory"/>
</dbReference>
<evidence type="ECO:0000256" key="5">
    <source>
        <dbReference type="ARBA" id="ARBA00022777"/>
    </source>
</evidence>
<dbReference type="InterPro" id="IPR003018">
    <property type="entry name" value="GAF"/>
</dbReference>